<feature type="region of interest" description="Disordered" evidence="1">
    <location>
        <begin position="1"/>
        <end position="43"/>
    </location>
</feature>
<name>K8F0Q8_9CHLO</name>
<keyword evidence="4" id="KW-1185">Reference proteome</keyword>
<evidence type="ECO:0000313" key="4">
    <source>
        <dbReference type="Proteomes" id="UP000198341"/>
    </source>
</evidence>
<dbReference type="RefSeq" id="XP_007510827.1">
    <property type="nucleotide sequence ID" value="XM_007510765.1"/>
</dbReference>
<dbReference type="InterPro" id="IPR013216">
    <property type="entry name" value="Methyltransf_11"/>
</dbReference>
<dbReference type="GeneID" id="19013276"/>
<protein>
    <recommendedName>
        <fullName evidence="2">Methyltransferase type 11 domain-containing protein</fullName>
    </recommendedName>
</protein>
<dbReference type="InterPro" id="IPR029063">
    <property type="entry name" value="SAM-dependent_MTases_sf"/>
</dbReference>
<evidence type="ECO:0000256" key="1">
    <source>
        <dbReference type="SAM" id="MobiDB-lite"/>
    </source>
</evidence>
<proteinExistence type="predicted"/>
<dbReference type="KEGG" id="bpg:Bathy10g02000"/>
<sequence>MATPSSSSSGRAALLCTPNKKKETKSRNALGKPPKSIYHPGRRRRFLTSSRRIGVGFSSSSGDEDDENVRTSSSSSSSFVKLTCPICTRRVLEERAKDVCCGKTWTIERKNAYEYTDLEISRNANSFREAKLSGTSLFETPIVSNAYERGWRDSFAWAGFPGKEKEFDVAMRFVRENTNQRQQQNQKQQLGEVVLDVSCGSGLFARKFVDSKAFVRVVASDFSENMLIEASQFAREENIDANVITFVRADVGRLPFETGSVDVVHAGAALHCWPSPTQAVAEISRVLKPGGTFVASTFLDPSANLNNDDLTKPFSDFFRDAKLGTGGAFNRFWTEQELKDLCQMVGLEDFKRERERQYILFAVKKNSVRCEDDDEVEECDIVLSMDEKGQ</sequence>
<dbReference type="OrthoDB" id="10017101at2759"/>
<gene>
    <name evidence="3" type="ordered locus">Bathy10g02000</name>
</gene>
<dbReference type="EMBL" id="FO082269">
    <property type="protein sequence ID" value="CCO18360.1"/>
    <property type="molecule type" value="Genomic_DNA"/>
</dbReference>
<dbReference type="SUPFAM" id="SSF53335">
    <property type="entry name" value="S-adenosyl-L-methionine-dependent methyltransferases"/>
    <property type="match status" value="1"/>
</dbReference>
<evidence type="ECO:0000313" key="3">
    <source>
        <dbReference type="EMBL" id="CCO18360.1"/>
    </source>
</evidence>
<dbReference type="CDD" id="cd02440">
    <property type="entry name" value="AdoMet_MTases"/>
    <property type="match status" value="1"/>
</dbReference>
<feature type="compositionally biased region" description="Polar residues" evidence="1">
    <location>
        <begin position="1"/>
        <end position="10"/>
    </location>
</feature>
<dbReference type="eggNOG" id="ENOG502QPQG">
    <property type="taxonomic scope" value="Eukaryota"/>
</dbReference>
<dbReference type="Pfam" id="PF08241">
    <property type="entry name" value="Methyltransf_11"/>
    <property type="match status" value="1"/>
</dbReference>
<dbReference type="AlphaFoldDB" id="K8F0Q8"/>
<dbReference type="GO" id="GO:0008757">
    <property type="term" value="F:S-adenosylmethionine-dependent methyltransferase activity"/>
    <property type="evidence" value="ECO:0007669"/>
    <property type="project" value="InterPro"/>
</dbReference>
<dbReference type="PANTHER" id="PTHR43591:SF99">
    <property type="entry name" value="OS06G0646000 PROTEIN"/>
    <property type="match status" value="1"/>
</dbReference>
<dbReference type="Gene3D" id="3.40.50.150">
    <property type="entry name" value="Vaccinia Virus protein VP39"/>
    <property type="match status" value="1"/>
</dbReference>
<accession>K8F0Q8</accession>
<evidence type="ECO:0000259" key="2">
    <source>
        <dbReference type="Pfam" id="PF08241"/>
    </source>
</evidence>
<reference evidence="3 4" key="1">
    <citation type="submission" date="2011-10" db="EMBL/GenBank/DDBJ databases">
        <authorList>
            <person name="Genoscope - CEA"/>
        </authorList>
    </citation>
    <scope>NUCLEOTIDE SEQUENCE [LARGE SCALE GENOMIC DNA]</scope>
    <source>
        <strain evidence="3 4">RCC 1105</strain>
    </source>
</reference>
<organism evidence="3 4">
    <name type="scientific">Bathycoccus prasinos</name>
    <dbReference type="NCBI Taxonomy" id="41875"/>
    <lineage>
        <taxon>Eukaryota</taxon>
        <taxon>Viridiplantae</taxon>
        <taxon>Chlorophyta</taxon>
        <taxon>Mamiellophyceae</taxon>
        <taxon>Mamiellales</taxon>
        <taxon>Bathycoccaceae</taxon>
        <taxon>Bathycoccus</taxon>
    </lineage>
</organism>
<feature type="domain" description="Methyltransferase type 11" evidence="2">
    <location>
        <begin position="195"/>
        <end position="294"/>
    </location>
</feature>
<dbReference type="PANTHER" id="PTHR43591">
    <property type="entry name" value="METHYLTRANSFERASE"/>
    <property type="match status" value="1"/>
</dbReference>
<dbReference type="Proteomes" id="UP000198341">
    <property type="component" value="Chromosome 10"/>
</dbReference>